<keyword evidence="1" id="KW-0805">Transcription regulation</keyword>
<dbReference type="InterPro" id="IPR009057">
    <property type="entry name" value="Homeodomain-like_sf"/>
</dbReference>
<keyword evidence="6" id="KW-1185">Reference proteome</keyword>
<evidence type="ECO:0000256" key="3">
    <source>
        <dbReference type="ARBA" id="ARBA00023163"/>
    </source>
</evidence>
<dbReference type="GO" id="GO:0003700">
    <property type="term" value="F:DNA-binding transcription factor activity"/>
    <property type="evidence" value="ECO:0007669"/>
    <property type="project" value="InterPro"/>
</dbReference>
<sequence length="475" mass="51336">MAGDRHPLNAGQAVWISRGVRHSAEVHENSLLVPLLFPESQKMAAVGDSARMSFHDGWRDRLLLCYCAGLSYLSDTSPRLRTVGMILDAAPGNTAPTLPHPPVLPHSREACETARLLLTNPGSRKSLEDFSRQTCVSPRTLSRQFSSETGLTFSEWRSEARMACSARMLLEGRPVAWTAATTGFDTHAGFTRAFRRSVGMTPSQFISHVGGGGREPEPFFLDAPGSDRLNGEPPSALPPSRTWPRINGFSVAVWVYRGSATVTLGDRRLPLTRGDALCIPSGVFNVIDIDADSLVIPLFTETDSPFPADLDSVTPVHLPGELSAFLLHTSVSSYTLLGGLGSRNGFVADMIRPGKDAHNRACGGDAATSAVHHAMHHHLRVPGDSATLSDWSALTGISTSALSRTWTKVTGQNFRTWRSHLRMSAARELLSSGRPVSEVSRLLGYSDRAGFTKAFTGFFGTGPGSYRRNVTDGAR</sequence>
<evidence type="ECO:0000313" key="5">
    <source>
        <dbReference type="EMBL" id="AWT26497.1"/>
    </source>
</evidence>
<keyword evidence="2" id="KW-0238">DNA-binding</keyword>
<organism evidence="5 6">
    <name type="scientific">Corynebacterium provencense</name>
    <dbReference type="NCBI Taxonomy" id="1737425"/>
    <lineage>
        <taxon>Bacteria</taxon>
        <taxon>Bacillati</taxon>
        <taxon>Actinomycetota</taxon>
        <taxon>Actinomycetes</taxon>
        <taxon>Mycobacteriales</taxon>
        <taxon>Corynebacteriaceae</taxon>
        <taxon>Corynebacterium</taxon>
    </lineage>
</organism>
<dbReference type="AlphaFoldDB" id="A0A2Z3YWR2"/>
<evidence type="ECO:0000313" key="6">
    <source>
        <dbReference type="Proteomes" id="UP000247696"/>
    </source>
</evidence>
<protein>
    <submittedName>
        <fullName evidence="5">HTH-type transcriptional regulator RipA</fullName>
    </submittedName>
</protein>
<dbReference type="OrthoDB" id="2039152at2"/>
<dbReference type="PROSITE" id="PS01124">
    <property type="entry name" value="HTH_ARAC_FAMILY_2"/>
    <property type="match status" value="2"/>
</dbReference>
<dbReference type="PANTHER" id="PTHR11019:SF159">
    <property type="entry name" value="TRANSCRIPTIONAL REGULATOR-RELATED"/>
    <property type="match status" value="1"/>
</dbReference>
<keyword evidence="3" id="KW-0804">Transcription</keyword>
<dbReference type="SMART" id="SM00342">
    <property type="entry name" value="HTH_ARAC"/>
    <property type="match status" value="2"/>
</dbReference>
<evidence type="ECO:0000256" key="2">
    <source>
        <dbReference type="ARBA" id="ARBA00023125"/>
    </source>
</evidence>
<dbReference type="PROSITE" id="PS00041">
    <property type="entry name" value="HTH_ARAC_FAMILY_1"/>
    <property type="match status" value="1"/>
</dbReference>
<accession>A0A2Z3YWR2</accession>
<dbReference type="PANTHER" id="PTHR11019">
    <property type="entry name" value="HTH-TYPE TRANSCRIPTIONAL REGULATOR NIMR"/>
    <property type="match status" value="1"/>
</dbReference>
<feature type="domain" description="HTH araC/xylS-type" evidence="4">
    <location>
        <begin position="369"/>
        <end position="469"/>
    </location>
</feature>
<dbReference type="EMBL" id="CP024988">
    <property type="protein sequence ID" value="AWT26497.1"/>
    <property type="molecule type" value="Genomic_DNA"/>
</dbReference>
<dbReference type="InterPro" id="IPR018062">
    <property type="entry name" value="HTH_AraC-typ_CS"/>
</dbReference>
<dbReference type="Pfam" id="PF12833">
    <property type="entry name" value="HTH_18"/>
    <property type="match status" value="2"/>
</dbReference>
<dbReference type="InterPro" id="IPR018060">
    <property type="entry name" value="HTH_AraC"/>
</dbReference>
<gene>
    <name evidence="5" type="primary">ripA_6</name>
    <name evidence="5" type="ORF">Csp1_17150</name>
</gene>
<dbReference type="Proteomes" id="UP000247696">
    <property type="component" value="Chromosome"/>
</dbReference>
<dbReference type="RefSeq" id="WP_066589123.1">
    <property type="nucleotide sequence ID" value="NZ_CABKVS010000002.1"/>
</dbReference>
<name>A0A2Z3YWR2_9CORY</name>
<dbReference type="KEGG" id="cpre:Csp1_17150"/>
<dbReference type="InterPro" id="IPR011051">
    <property type="entry name" value="RmlC_Cupin_sf"/>
</dbReference>
<dbReference type="SUPFAM" id="SSF46689">
    <property type="entry name" value="Homeodomain-like"/>
    <property type="match status" value="3"/>
</dbReference>
<dbReference type="STRING" id="1737425.GCA_900049755_02641"/>
<proteinExistence type="predicted"/>
<evidence type="ECO:0000259" key="4">
    <source>
        <dbReference type="PROSITE" id="PS01124"/>
    </source>
</evidence>
<dbReference type="SUPFAM" id="SSF51182">
    <property type="entry name" value="RmlC-like cupins"/>
    <property type="match status" value="1"/>
</dbReference>
<dbReference type="Gene3D" id="1.10.10.60">
    <property type="entry name" value="Homeodomain-like"/>
    <property type="match status" value="3"/>
</dbReference>
<feature type="domain" description="HTH araC/xylS-type" evidence="4">
    <location>
        <begin position="111"/>
        <end position="208"/>
    </location>
</feature>
<evidence type="ECO:0000256" key="1">
    <source>
        <dbReference type="ARBA" id="ARBA00023015"/>
    </source>
</evidence>
<dbReference type="GO" id="GO:0043565">
    <property type="term" value="F:sequence-specific DNA binding"/>
    <property type="evidence" value="ECO:0007669"/>
    <property type="project" value="InterPro"/>
</dbReference>
<reference evidence="6" key="1">
    <citation type="submission" date="2017-11" db="EMBL/GenBank/DDBJ databases">
        <title>Otitis media/interna in a cat caused by the recently described species Corynebacterium provencense.</title>
        <authorList>
            <person name="Kittl S."/>
            <person name="Brodard I."/>
            <person name="Rychener L."/>
            <person name="Jores J."/>
            <person name="Roosje P."/>
            <person name="Gobeli Brawand S."/>
        </authorList>
    </citation>
    <scope>NUCLEOTIDE SEQUENCE [LARGE SCALE GENOMIC DNA]</scope>
    <source>
        <strain evidence="6">17KM38</strain>
    </source>
</reference>